<dbReference type="InterPro" id="IPR011659">
    <property type="entry name" value="WD40"/>
</dbReference>
<accession>A0A5C8V8C6</accession>
<gene>
    <name evidence="1" type="ORF">FVB32_04170</name>
</gene>
<dbReference type="Proteomes" id="UP000321456">
    <property type="component" value="Unassembled WGS sequence"/>
</dbReference>
<dbReference type="Gene3D" id="2.120.10.30">
    <property type="entry name" value="TolB, C-terminal domain"/>
    <property type="match status" value="1"/>
</dbReference>
<organism evidence="1 2">
    <name type="scientific">Flagellimonas hymeniacidonis</name>
    <dbReference type="NCBI Taxonomy" id="2603628"/>
    <lineage>
        <taxon>Bacteria</taxon>
        <taxon>Pseudomonadati</taxon>
        <taxon>Bacteroidota</taxon>
        <taxon>Flavobacteriia</taxon>
        <taxon>Flavobacteriales</taxon>
        <taxon>Flavobacteriaceae</taxon>
        <taxon>Flagellimonas</taxon>
    </lineage>
</organism>
<evidence type="ECO:0000313" key="2">
    <source>
        <dbReference type="Proteomes" id="UP000321456"/>
    </source>
</evidence>
<dbReference type="Pfam" id="PF07676">
    <property type="entry name" value="PD40"/>
    <property type="match status" value="3"/>
</dbReference>
<dbReference type="SUPFAM" id="SSF82171">
    <property type="entry name" value="DPP6 N-terminal domain-like"/>
    <property type="match status" value="1"/>
</dbReference>
<dbReference type="EMBL" id="VRUR01000001">
    <property type="protein sequence ID" value="TXN37490.1"/>
    <property type="molecule type" value="Genomic_DNA"/>
</dbReference>
<dbReference type="AlphaFoldDB" id="A0A5C8V8C6"/>
<proteinExistence type="predicted"/>
<dbReference type="InterPro" id="IPR011042">
    <property type="entry name" value="6-blade_b-propeller_TolB-like"/>
</dbReference>
<name>A0A5C8V8C6_9FLAO</name>
<comment type="caution">
    <text evidence="1">The sequence shown here is derived from an EMBL/GenBank/DDBJ whole genome shotgun (WGS) entry which is preliminary data.</text>
</comment>
<keyword evidence="2" id="KW-1185">Reference proteome</keyword>
<reference evidence="1 2" key="1">
    <citation type="submission" date="2019-08" db="EMBL/GenBank/DDBJ databases">
        <title>Professor.</title>
        <authorList>
            <person name="Park J.S."/>
        </authorList>
    </citation>
    <scope>NUCLEOTIDE SEQUENCE [LARGE SCALE GENOMIC DNA]</scope>
    <source>
        <strain evidence="1 2">176CP5-101</strain>
    </source>
</reference>
<evidence type="ECO:0000313" key="1">
    <source>
        <dbReference type="EMBL" id="TXN37490.1"/>
    </source>
</evidence>
<protein>
    <recommendedName>
        <fullName evidence="3">WD40-like Beta Propeller Repeat</fullName>
    </recommendedName>
</protein>
<evidence type="ECO:0008006" key="3">
    <source>
        <dbReference type="Google" id="ProtNLM"/>
    </source>
</evidence>
<sequence>MLLLNSTIKPIPVNSLKVISILFIILILGCKKQAEPVEKMQNQKYSGPFFGIEPTTTPQLLAPELLASPSTEYNGTFSPDGTEFYYTTDMPTNAYITFTKMMEDSTWSQPRIASFSGEFSDYDPLFSPDGNRIYFSSSRPKGDNENSKIWYVKRTDAGWGNPIRIILTGEEDNEYYSSLTHSGTLYFNIWSKGDIYKAIPNNTDYTVEALSDVINSGENKGDPFIDPNEEYLIFRGYDDSLGRGDLYISFNLDGEWTTPENLGEPINSSEHEMCPWVSQDGKLFVFASGRLEEPINVKALDPVKRINGTHNNGQLNLYYMSADFIQKMKEKHL</sequence>